<sequence length="159" mass="17771">MTINWPALTALVIDDQPLIHQLIRPMLRSVGPVNVLRAMDAREGLDILSSTKVDLALIDYLMLPVDGMKLVRRIRLGEDMASSTMPIIMMTGDATQNTLSAALAAGINGFLCKPFSTKKMITQIERLLSDPVPFVRTPTYFGPDRAEMVRRERTRRMEG</sequence>
<dbReference type="GO" id="GO:0000160">
    <property type="term" value="P:phosphorelay signal transduction system"/>
    <property type="evidence" value="ECO:0007669"/>
    <property type="project" value="InterPro"/>
</dbReference>
<dbReference type="PANTHER" id="PTHR44591:SF3">
    <property type="entry name" value="RESPONSE REGULATORY DOMAIN-CONTAINING PROTEIN"/>
    <property type="match status" value="1"/>
</dbReference>
<dbReference type="Pfam" id="PF00072">
    <property type="entry name" value="Response_reg"/>
    <property type="match status" value="1"/>
</dbReference>
<keyword evidence="1 2" id="KW-0597">Phosphoprotein</keyword>
<gene>
    <name evidence="4" type="ORF">FBZ88_11295</name>
</gene>
<dbReference type="Proteomes" id="UP000316545">
    <property type="component" value="Unassembled WGS sequence"/>
</dbReference>
<evidence type="ECO:0000259" key="3">
    <source>
        <dbReference type="PROSITE" id="PS50110"/>
    </source>
</evidence>
<dbReference type="InterPro" id="IPR011006">
    <property type="entry name" value="CheY-like_superfamily"/>
</dbReference>
<dbReference type="PANTHER" id="PTHR44591">
    <property type="entry name" value="STRESS RESPONSE REGULATOR PROTEIN 1"/>
    <property type="match status" value="1"/>
</dbReference>
<dbReference type="AlphaFoldDB" id="A0A560FRN6"/>
<dbReference type="PROSITE" id="PS50110">
    <property type="entry name" value="RESPONSE_REGULATORY"/>
    <property type="match status" value="1"/>
</dbReference>
<feature type="domain" description="Response regulatory" evidence="3">
    <location>
        <begin position="9"/>
        <end position="128"/>
    </location>
</feature>
<evidence type="ECO:0000256" key="2">
    <source>
        <dbReference type="PROSITE-ProRule" id="PRU00169"/>
    </source>
</evidence>
<evidence type="ECO:0000256" key="1">
    <source>
        <dbReference type="ARBA" id="ARBA00022553"/>
    </source>
</evidence>
<dbReference type="SUPFAM" id="SSF52172">
    <property type="entry name" value="CheY-like"/>
    <property type="match status" value="1"/>
</dbReference>
<dbReference type="InterPro" id="IPR050595">
    <property type="entry name" value="Bact_response_regulator"/>
</dbReference>
<proteinExistence type="predicted"/>
<comment type="caution">
    <text evidence="4">The sequence shown here is derived from an EMBL/GenBank/DDBJ whole genome shotgun (WGS) entry which is preliminary data.</text>
</comment>
<protein>
    <submittedName>
        <fullName evidence="4">Response regulator receiver domain-containing protein</fullName>
    </submittedName>
</protein>
<keyword evidence="5" id="KW-1185">Reference proteome</keyword>
<dbReference type="Gene3D" id="3.40.50.2300">
    <property type="match status" value="1"/>
</dbReference>
<dbReference type="InterPro" id="IPR001789">
    <property type="entry name" value="Sig_transdc_resp-reg_receiver"/>
</dbReference>
<dbReference type="RefSeq" id="WP_145618569.1">
    <property type="nucleotide sequence ID" value="NZ_JAYNFR010000014.1"/>
</dbReference>
<feature type="modified residue" description="4-aspartylphosphate" evidence="2">
    <location>
        <position position="59"/>
    </location>
</feature>
<dbReference type="SMART" id="SM00448">
    <property type="entry name" value="REC"/>
    <property type="match status" value="1"/>
</dbReference>
<name>A0A560FRN6_9PROT</name>
<organism evidence="4 5">
    <name type="scientific">Nitrospirillum amazonense</name>
    <dbReference type="NCBI Taxonomy" id="28077"/>
    <lineage>
        <taxon>Bacteria</taxon>
        <taxon>Pseudomonadati</taxon>
        <taxon>Pseudomonadota</taxon>
        <taxon>Alphaproteobacteria</taxon>
        <taxon>Rhodospirillales</taxon>
        <taxon>Azospirillaceae</taxon>
        <taxon>Nitrospirillum</taxon>
    </lineage>
</organism>
<dbReference type="EMBL" id="VITO01000012">
    <property type="protein sequence ID" value="TWB24243.1"/>
    <property type="molecule type" value="Genomic_DNA"/>
</dbReference>
<reference evidence="4 5" key="1">
    <citation type="submission" date="2019-06" db="EMBL/GenBank/DDBJ databases">
        <title>Genomic Encyclopedia of Type Strains, Phase IV (KMG-V): Genome sequencing to study the core and pangenomes of soil and plant-associated prokaryotes.</title>
        <authorList>
            <person name="Whitman W."/>
        </authorList>
    </citation>
    <scope>NUCLEOTIDE SEQUENCE [LARGE SCALE GENOMIC DNA]</scope>
    <source>
        <strain evidence="4 5">BR 11865</strain>
    </source>
</reference>
<accession>A0A560FRN6</accession>
<evidence type="ECO:0000313" key="4">
    <source>
        <dbReference type="EMBL" id="TWB24243.1"/>
    </source>
</evidence>
<evidence type="ECO:0000313" key="5">
    <source>
        <dbReference type="Proteomes" id="UP000316545"/>
    </source>
</evidence>